<keyword evidence="1" id="KW-1185">Reference proteome</keyword>
<reference evidence="2" key="1">
    <citation type="submission" date="2025-08" db="UniProtKB">
        <authorList>
            <consortium name="RefSeq"/>
        </authorList>
    </citation>
    <scope>IDENTIFICATION</scope>
</reference>
<accession>A0ABM4CKT6</accession>
<protein>
    <submittedName>
        <fullName evidence="2">Uncharacterized protein LOC101240258 isoform X1</fullName>
    </submittedName>
</protein>
<evidence type="ECO:0000313" key="1">
    <source>
        <dbReference type="Proteomes" id="UP001652625"/>
    </source>
</evidence>
<name>A0ABM4CKT6_HYDVU</name>
<dbReference type="RefSeq" id="XP_065662385.1">
    <property type="nucleotide sequence ID" value="XM_065806313.1"/>
</dbReference>
<dbReference type="GeneID" id="101240258"/>
<proteinExistence type="predicted"/>
<gene>
    <name evidence="2" type="primary">LOC101240258</name>
</gene>
<evidence type="ECO:0000313" key="2">
    <source>
        <dbReference type="RefSeq" id="XP_065662385.1"/>
    </source>
</evidence>
<sequence length="931" mass="107780">MTRLQEKLLSCECRKTKRKQSDLVTTSKVYQTRSEHLRRRGKLFNKDKIRRRLNSYNSFAKFQRNGFYHKMETSIIIQVPHKERKFMLNDVLPSTKFVGDNVVGPNTRTLIENTLDNFLSSEIKKSKVQTNFLKTNSNLKELSPRSKNIVSNDFFSPYNGEKTNCDFENDVFKSVLKSVKIERKNENFDKSQKIITDEILKYELFQTDATDFKIEGVLPNFKNDHIRENLKSENQKSEFVMHLHSHEEPKVLELEKKNKGVNRDLKRKLKCDEKLQDNSNLETSIADDVNLPKKKRGRKPKQRGPFLHYLDIYVKNKAKYTNNDYLKNVSYKKSTDLNMEYQLNENLLVEPQTQLSLKNLKPHEDKGKELQKKNCCHTFGKKNLVQLSNKNYLLDDSSKILCNITTSFIDENKLQIKRKRGRPKLIKNNISEDKCSFYVDKTVDCILGYRNGKSSTEVLVLFRNGTSNWVEEGDLSKDFTLKNFFQNQNQNFSVMNRLPYKIHATGNNRIEKQIEVKERLDVEINNSMDIEIKEKCLNLNMTLESQYLSSESTNCINEKSHIDANIDISDSTNLNAINAPNLTNETLHELQSSIFPPNITNIQNNTFDQVSTLEKAISIVELNDLCKHVISSDHIKLYPYELKRPIVSRFDGDFMHIYLKHIPIALPAVLKELNDGLDLHSCSVLINLLEDCEISEKCQVVVISGIDEFFGHTRILEKLIKNPASVELKSYQEDVSMLRYLIQTIRNFSKPIVAVIKKAVSGLSASLISLFDMVFDEHCECVDQKDNKSNSINVSSNSNERESNECKNFVFPRVIGLTHNNEAQIMGNHPRQTSNDFNIFDISMFSCKNLSNQLRASVQHMCNNGEASFKNEVCLNESFTSDIINKHLTTPNVIDHTEQTVDIENLKHRLNIEKEKYQTDLRIYLDSLKFS</sequence>
<dbReference type="Proteomes" id="UP001652625">
    <property type="component" value="Chromosome 09"/>
</dbReference>
<organism evidence="1 2">
    <name type="scientific">Hydra vulgaris</name>
    <name type="common">Hydra</name>
    <name type="synonym">Hydra attenuata</name>
    <dbReference type="NCBI Taxonomy" id="6087"/>
    <lineage>
        <taxon>Eukaryota</taxon>
        <taxon>Metazoa</taxon>
        <taxon>Cnidaria</taxon>
        <taxon>Hydrozoa</taxon>
        <taxon>Hydroidolina</taxon>
        <taxon>Anthoathecata</taxon>
        <taxon>Aplanulata</taxon>
        <taxon>Hydridae</taxon>
        <taxon>Hydra</taxon>
    </lineage>
</organism>